<accession>A0A9X6NFW6</accession>
<feature type="domain" description="C-type lectin" evidence="3">
    <location>
        <begin position="191"/>
        <end position="333"/>
    </location>
</feature>
<name>A0A9X6NFW6_HYPEX</name>
<feature type="domain" description="C-type lectin" evidence="3">
    <location>
        <begin position="837"/>
        <end position="941"/>
    </location>
</feature>
<feature type="domain" description="C-type lectin" evidence="3">
    <location>
        <begin position="980"/>
        <end position="1092"/>
    </location>
</feature>
<dbReference type="Pfam" id="PF00059">
    <property type="entry name" value="Lectin_C"/>
    <property type="match status" value="6"/>
</dbReference>
<feature type="signal peptide" evidence="2">
    <location>
        <begin position="1"/>
        <end position="23"/>
    </location>
</feature>
<keyword evidence="4" id="KW-0675">Receptor</keyword>
<reference evidence="5" key="1">
    <citation type="submission" date="2017-01" db="EMBL/GenBank/DDBJ databases">
        <title>Comparative genomics of anhydrobiosis in the tardigrade Hypsibius dujardini.</title>
        <authorList>
            <person name="Yoshida Y."/>
            <person name="Koutsovoulos G."/>
            <person name="Laetsch D."/>
            <person name="Stevens L."/>
            <person name="Kumar S."/>
            <person name="Horikawa D."/>
            <person name="Ishino K."/>
            <person name="Komine S."/>
            <person name="Tomita M."/>
            <person name="Blaxter M."/>
            <person name="Arakawa K."/>
        </authorList>
    </citation>
    <scope>NUCLEOTIDE SEQUENCE [LARGE SCALE GENOMIC DNA]</scope>
    <source>
        <strain evidence="5">Z151</strain>
    </source>
</reference>
<evidence type="ECO:0000256" key="1">
    <source>
        <dbReference type="ARBA" id="ARBA00023157"/>
    </source>
</evidence>
<keyword evidence="5" id="KW-1185">Reference proteome</keyword>
<dbReference type="SMART" id="SM00034">
    <property type="entry name" value="CLECT"/>
    <property type="match status" value="7"/>
</dbReference>
<gene>
    <name evidence="4" type="ORF">BV898_16731</name>
</gene>
<evidence type="ECO:0000313" key="4">
    <source>
        <dbReference type="EMBL" id="OWA52273.1"/>
    </source>
</evidence>
<evidence type="ECO:0000256" key="2">
    <source>
        <dbReference type="SAM" id="SignalP"/>
    </source>
</evidence>
<proteinExistence type="predicted"/>
<dbReference type="InterPro" id="IPR001304">
    <property type="entry name" value="C-type_lectin-like"/>
</dbReference>
<dbReference type="InterPro" id="IPR018378">
    <property type="entry name" value="C-type_lectin_CS"/>
</dbReference>
<dbReference type="Proteomes" id="UP000192578">
    <property type="component" value="Unassembled WGS sequence"/>
</dbReference>
<feature type="domain" description="C-type lectin" evidence="3">
    <location>
        <begin position="346"/>
        <end position="472"/>
    </location>
</feature>
<dbReference type="AlphaFoldDB" id="A0A9X6NFW6"/>
<feature type="chain" id="PRO_5040972396" evidence="2">
    <location>
        <begin position="24"/>
        <end position="1169"/>
    </location>
</feature>
<keyword evidence="1" id="KW-1015">Disulfide bond</keyword>
<dbReference type="PANTHER" id="PTHR22803">
    <property type="entry name" value="MANNOSE, PHOSPHOLIPASE, LECTIN RECEPTOR RELATED"/>
    <property type="match status" value="1"/>
</dbReference>
<dbReference type="PROSITE" id="PS50041">
    <property type="entry name" value="C_TYPE_LECTIN_2"/>
    <property type="match status" value="7"/>
</dbReference>
<dbReference type="InterPro" id="IPR016187">
    <property type="entry name" value="CTDL_fold"/>
</dbReference>
<dbReference type="PROSITE" id="PS00615">
    <property type="entry name" value="C_TYPE_LECTIN_1"/>
    <property type="match status" value="1"/>
</dbReference>
<organism evidence="4 5">
    <name type="scientific">Hypsibius exemplaris</name>
    <name type="common">Freshwater tardigrade</name>
    <dbReference type="NCBI Taxonomy" id="2072580"/>
    <lineage>
        <taxon>Eukaryota</taxon>
        <taxon>Metazoa</taxon>
        <taxon>Ecdysozoa</taxon>
        <taxon>Tardigrada</taxon>
        <taxon>Eutardigrada</taxon>
        <taxon>Parachela</taxon>
        <taxon>Hypsibioidea</taxon>
        <taxon>Hypsibiidae</taxon>
        <taxon>Hypsibius</taxon>
    </lineage>
</organism>
<dbReference type="OrthoDB" id="6356110at2759"/>
<dbReference type="SUPFAM" id="SSF56436">
    <property type="entry name" value="C-type lectin-like"/>
    <property type="match status" value="7"/>
</dbReference>
<dbReference type="EMBL" id="MTYJ01000260">
    <property type="protein sequence ID" value="OWA52273.1"/>
    <property type="molecule type" value="Genomic_DNA"/>
</dbReference>
<feature type="domain" description="C-type lectin" evidence="3">
    <location>
        <begin position="36"/>
        <end position="125"/>
    </location>
</feature>
<sequence>MSPFKSFVELVAVILCLGSASLAIRCPSPDWYNRLTTDKCYYVHGRVGSTASGGPSETLTWAELMSECRVRGGQILTLDDSNEFEWLKANLDGTQRYWIGLTYENLKWEWYDGETYRDFVQSALPGLRVQEPTGNEQSKRQQRGLLRYNGSIKNFEFYMMSATNYNSNGYICRAGLTTRAWCRTEDGWSYRNGRCYRYNVDLRSFSDAERFCLADGGYISVPNTDEENDRLNLWLLNQVKVNIGWIGISVKKNASTTYEDVRWADGAALLTPETNHWKNKDVAGTINKMTVGQSYCGEVWAQRCDLDWCAEEDIVAKWFFNNSCSTRRPFVCETLINKCPYGWTELDEHCYQIHAGSDRLQWQPARDKCKVYGADLVMITTERIQTFLMAAFSAVATWTDPNLFWIGLNNGYTQWLNGTALSYTNWNATVDLTGGGVNGAAYINGDTKRPNSVELGKWFPTVNTQSLNFVCQGHYSSVIPSEVVPLADITCDPPFLKYHRGCYLVVKQKMNRDGAQQYCQAQGNSVLAIVESFGENVWLQNLVTEDSWLGLRITGARPVNGIMRFVYEYSDKRPVGEGAFFNFQDNRHPSNLETMTQFCAVMAGNNSQYNISDFGGKASHGRWFHAPCQEAREFICYHDGTPTAVDTNYDDSHNDPACGAGWFRYGDNCYRVHEDEAPWRLAKQTCQSADPSADLLWMTTKAEQQFIRNFIEKNQSSGIPLGGEEEDYWEEVWEDFYWIDFFADTPTSNWPSEDTEWVSSCQEPVCAYIETSYYSSRWISATCNQAHRYICKKVLARPLRLRPRPRDSTSAWSNVRLSRGMVLVQRTLRPLQSNLLTWLEAQTSCKNIRVDLFSVRNVADFDFLRPFGGGSWIGLNSIVDWHNPRVFEWSDKTPMLYTPWDIESAHSNGSHLGIHDENCGAFTLRGFDMYSCAERKTSVCVAPLIGQIVVAPTGGIAIPQDFGCDPWASVAKAAATTSGWDASRDFCRTRYPGSDLIVINTAEEQAFISLFVNRFGADFWIGLREQAGPVMSAFSRWTDGTAVTAAKWAFGEPQQKPPALRCVALYSQHKRCAESRDWYVDECGTPKFALCEGPRRFVPISPTTPRPVVVEQGCPSGWMTADKGLLPSCYKAYSNSANSTTPKLSGEAEAFCRRFPTGHLATVATNGCH</sequence>
<feature type="domain" description="C-type lectin" evidence="3">
    <location>
        <begin position="665"/>
        <end position="792"/>
    </location>
</feature>
<dbReference type="InterPro" id="IPR050111">
    <property type="entry name" value="C-type_lectin/snaclec_domain"/>
</dbReference>
<dbReference type="InterPro" id="IPR016186">
    <property type="entry name" value="C-type_lectin-like/link_sf"/>
</dbReference>
<dbReference type="Gene3D" id="3.10.100.10">
    <property type="entry name" value="Mannose-Binding Protein A, subunit A"/>
    <property type="match status" value="7"/>
</dbReference>
<keyword evidence="2" id="KW-0732">Signal</keyword>
<protein>
    <submittedName>
        <fullName evidence="4">Macrophage mannose receptor 1</fullName>
    </submittedName>
</protein>
<feature type="domain" description="C-type lectin" evidence="3">
    <location>
        <begin position="498"/>
        <end position="637"/>
    </location>
</feature>
<dbReference type="CDD" id="cd00037">
    <property type="entry name" value="CLECT"/>
    <property type="match status" value="6"/>
</dbReference>
<evidence type="ECO:0000259" key="3">
    <source>
        <dbReference type="PROSITE" id="PS50041"/>
    </source>
</evidence>
<evidence type="ECO:0000313" key="5">
    <source>
        <dbReference type="Proteomes" id="UP000192578"/>
    </source>
</evidence>
<comment type="caution">
    <text evidence="4">The sequence shown here is derived from an EMBL/GenBank/DDBJ whole genome shotgun (WGS) entry which is preliminary data.</text>
</comment>